<gene>
    <name evidence="1" type="ORF">DRF68_19845</name>
</gene>
<evidence type="ECO:0000313" key="1">
    <source>
        <dbReference type="EMBL" id="REC40632.1"/>
    </source>
</evidence>
<accession>A0A3D9AHX8</accession>
<organism evidence="1 2">
    <name type="scientific">Candidatus Chryseobacterium massiliense</name>
    <dbReference type="NCBI Taxonomy" id="204089"/>
    <lineage>
        <taxon>Bacteria</taxon>
        <taxon>Pseudomonadati</taxon>
        <taxon>Bacteroidota</taxon>
        <taxon>Flavobacteriia</taxon>
        <taxon>Flavobacteriales</taxon>
        <taxon>Weeksellaceae</taxon>
        <taxon>Chryseobacterium group</taxon>
        <taxon>Chryseobacterium</taxon>
    </lineage>
</organism>
<dbReference type="Proteomes" id="UP000256924">
    <property type="component" value="Unassembled WGS sequence"/>
</dbReference>
<protein>
    <submittedName>
        <fullName evidence="1">Uncharacterized protein</fullName>
    </submittedName>
</protein>
<proteinExistence type="predicted"/>
<sequence>MSLGEALKEKNVRYITKDGVDYFYVEDIKKNYEYFAFDGTEIIYIDDIPLVDGKHVLKLVEFDLNMKKVLNLKPKKKEKED</sequence>
<reference evidence="1 2" key="1">
    <citation type="journal article" date="2004" name="Emerg. Infect. Dis.">
        <title>Amoebae-resisting bacteria isolated from human nasal swabs by amoebal coculture.</title>
        <authorList>
            <person name="Greub G."/>
            <person name="La Scola B."/>
            <person name="Raoult D."/>
        </authorList>
    </citation>
    <scope>NUCLEOTIDE SEQUENCE [LARGE SCALE GENOMIC DNA]</scope>
    <source>
        <strain evidence="1 2">CCUG 51329</strain>
    </source>
</reference>
<dbReference type="RefSeq" id="WP_116100063.1">
    <property type="nucleotide sequence ID" value="NZ_QNVU01000072.1"/>
</dbReference>
<keyword evidence="2" id="KW-1185">Reference proteome</keyword>
<evidence type="ECO:0000313" key="2">
    <source>
        <dbReference type="Proteomes" id="UP000256924"/>
    </source>
</evidence>
<comment type="caution">
    <text evidence="1">The sequence shown here is derived from an EMBL/GenBank/DDBJ whole genome shotgun (WGS) entry which is preliminary data.</text>
</comment>
<name>A0A3D9AHX8_9FLAO</name>
<dbReference type="AlphaFoldDB" id="A0A3D9AHX8"/>
<dbReference type="EMBL" id="QNVU01000072">
    <property type="protein sequence ID" value="REC40632.1"/>
    <property type="molecule type" value="Genomic_DNA"/>
</dbReference>